<protein>
    <submittedName>
        <fullName evidence="2">Quinone oxidoreductase 2</fullName>
        <ecNumber evidence="2">1.6.5.2</ecNumber>
    </submittedName>
</protein>
<dbReference type="Pfam" id="PF05368">
    <property type="entry name" value="NmrA"/>
    <property type="match status" value="1"/>
</dbReference>
<dbReference type="Gene3D" id="3.90.25.10">
    <property type="entry name" value="UDP-galactose 4-epimerase, domain 1"/>
    <property type="match status" value="1"/>
</dbReference>
<accession>A0A0M7AGR0</accession>
<dbReference type="InterPro" id="IPR008030">
    <property type="entry name" value="NmrA-like"/>
</dbReference>
<dbReference type="STRING" id="311410.LA5095_02972"/>
<dbReference type="GO" id="GO:0003955">
    <property type="term" value="F:NAD(P)H dehydrogenase (quinone) activity"/>
    <property type="evidence" value="ECO:0007669"/>
    <property type="project" value="UniProtKB-EC"/>
</dbReference>
<evidence type="ECO:0000313" key="3">
    <source>
        <dbReference type="Proteomes" id="UP000049983"/>
    </source>
</evidence>
<dbReference type="Proteomes" id="UP000049983">
    <property type="component" value="Unassembled WGS sequence"/>
</dbReference>
<organism evidence="2 3">
    <name type="scientific">Roseibium album</name>
    <dbReference type="NCBI Taxonomy" id="311410"/>
    <lineage>
        <taxon>Bacteria</taxon>
        <taxon>Pseudomonadati</taxon>
        <taxon>Pseudomonadota</taxon>
        <taxon>Alphaproteobacteria</taxon>
        <taxon>Hyphomicrobiales</taxon>
        <taxon>Stappiaceae</taxon>
        <taxon>Roseibium</taxon>
    </lineage>
</organism>
<sequence>MIAVTGANGQLGRLVLKHLSSLTHEPVRALVRSPDKAQDLVSSQISVSRFDYNDPSGLAEGLAGVTRLLLISGSEVGQRVAQHAAVIEAAKSAGVSFITYTSLLNVPNSSLVLAAEHIDTESILSKSGIAHAVLRNGWYLENYAGTVAAALQHGAVVGASGDGRISVAGREDYAEAAARVVSGADLSTRVMELAGDQSISLSELAAEISRQTGRNIPFQNLTEDDYAGVLMGAGLPEAFARAISDADRGAASGELYNASTALRALIRRPTKPVSTFVAESLSSA</sequence>
<dbReference type="AlphaFoldDB" id="A0A0M7AGR0"/>
<feature type="domain" description="NmrA-like" evidence="1">
    <location>
        <begin position="2"/>
        <end position="243"/>
    </location>
</feature>
<dbReference type="GeneID" id="97667806"/>
<dbReference type="SUPFAM" id="SSF51735">
    <property type="entry name" value="NAD(P)-binding Rossmann-fold domains"/>
    <property type="match status" value="1"/>
</dbReference>
<name>A0A0M7AGR0_9HYPH</name>
<dbReference type="PANTHER" id="PTHR47129">
    <property type="entry name" value="QUINONE OXIDOREDUCTASE 2"/>
    <property type="match status" value="1"/>
</dbReference>
<dbReference type="Gene3D" id="3.40.50.720">
    <property type="entry name" value="NAD(P)-binding Rossmann-like Domain"/>
    <property type="match status" value="1"/>
</dbReference>
<evidence type="ECO:0000259" key="1">
    <source>
        <dbReference type="Pfam" id="PF05368"/>
    </source>
</evidence>
<dbReference type="EC" id="1.6.5.2" evidence="2"/>
<dbReference type="InterPro" id="IPR036291">
    <property type="entry name" value="NAD(P)-bd_dom_sf"/>
</dbReference>
<keyword evidence="3" id="KW-1185">Reference proteome</keyword>
<gene>
    <name evidence="2" type="primary">qorB</name>
    <name evidence="2" type="ORF">LA5096_00341</name>
</gene>
<dbReference type="PANTHER" id="PTHR47129:SF1">
    <property type="entry name" value="NMRA-LIKE DOMAIN-CONTAINING PROTEIN"/>
    <property type="match status" value="1"/>
</dbReference>
<dbReference type="RefSeq" id="WP_055116202.1">
    <property type="nucleotide sequence ID" value="NZ_CXWA01000003.1"/>
</dbReference>
<dbReference type="InterPro" id="IPR052718">
    <property type="entry name" value="NmrA-type_oxidoreductase"/>
</dbReference>
<dbReference type="EMBL" id="CXWC01000001">
    <property type="protein sequence ID" value="CTQ64321.1"/>
    <property type="molecule type" value="Genomic_DNA"/>
</dbReference>
<proteinExistence type="predicted"/>
<evidence type="ECO:0000313" key="2">
    <source>
        <dbReference type="EMBL" id="CTQ64321.1"/>
    </source>
</evidence>
<dbReference type="CDD" id="cd05269">
    <property type="entry name" value="TMR_SDR_a"/>
    <property type="match status" value="1"/>
</dbReference>
<reference evidence="3" key="1">
    <citation type="submission" date="2015-07" db="EMBL/GenBank/DDBJ databases">
        <authorList>
            <person name="Rodrigo-Torres Lidia"/>
            <person name="Arahal R.David."/>
        </authorList>
    </citation>
    <scope>NUCLEOTIDE SEQUENCE [LARGE SCALE GENOMIC DNA]</scope>
    <source>
        <strain evidence="3">CECT 5096</strain>
    </source>
</reference>
<keyword evidence="2" id="KW-0560">Oxidoreductase</keyword>
<dbReference type="OrthoDB" id="7771794at2"/>